<organism evidence="1 2">
    <name type="scientific">Thiocapsa imhoffii</name>
    <dbReference type="NCBI Taxonomy" id="382777"/>
    <lineage>
        <taxon>Bacteria</taxon>
        <taxon>Pseudomonadati</taxon>
        <taxon>Pseudomonadota</taxon>
        <taxon>Gammaproteobacteria</taxon>
        <taxon>Chromatiales</taxon>
        <taxon>Chromatiaceae</taxon>
        <taxon>Thiocapsa</taxon>
    </lineage>
</organism>
<protein>
    <submittedName>
        <fullName evidence="1">Addiction module killer protein</fullName>
    </submittedName>
</protein>
<reference evidence="1 2" key="1">
    <citation type="journal article" date="2020" name="Microorganisms">
        <title>Osmotic Adaptation and Compatible Solute Biosynthesis of Phototrophic Bacteria as Revealed from Genome Analyses.</title>
        <authorList>
            <person name="Imhoff J.F."/>
            <person name="Rahn T."/>
            <person name="Kunzel S."/>
            <person name="Keller A."/>
            <person name="Neulinger S.C."/>
        </authorList>
    </citation>
    <scope>NUCLEOTIDE SEQUENCE [LARGE SCALE GENOMIC DNA]</scope>
    <source>
        <strain evidence="1 2">DSM 21303</strain>
    </source>
</reference>
<gene>
    <name evidence="1" type="ORF">CKO25_18895</name>
</gene>
<dbReference type="PANTHER" id="PTHR41791">
    <property type="entry name" value="SSL7039 PROTEIN"/>
    <property type="match status" value="1"/>
</dbReference>
<dbReference type="InterPro" id="IPR014056">
    <property type="entry name" value="TypeIITA-like_toxin_pred"/>
</dbReference>
<accession>A0A9X1BB79</accession>
<proteinExistence type="predicted"/>
<evidence type="ECO:0000313" key="2">
    <source>
        <dbReference type="Proteomes" id="UP001138802"/>
    </source>
</evidence>
<dbReference type="NCBIfam" id="TIGR02683">
    <property type="entry name" value="upstrm_HI1419"/>
    <property type="match status" value="1"/>
</dbReference>
<comment type="caution">
    <text evidence="1">The sequence shown here is derived from an EMBL/GenBank/DDBJ whole genome shotgun (WGS) entry which is preliminary data.</text>
</comment>
<keyword evidence="2" id="KW-1185">Reference proteome</keyword>
<dbReference type="AlphaFoldDB" id="A0A9X1BB79"/>
<dbReference type="PANTHER" id="PTHR41791:SF1">
    <property type="entry name" value="SSL7039 PROTEIN"/>
    <property type="match status" value="1"/>
</dbReference>
<evidence type="ECO:0000313" key="1">
    <source>
        <dbReference type="EMBL" id="MBK1646668.1"/>
    </source>
</evidence>
<dbReference type="EMBL" id="NRSD01000030">
    <property type="protein sequence ID" value="MBK1646668.1"/>
    <property type="molecule type" value="Genomic_DNA"/>
</dbReference>
<dbReference type="Proteomes" id="UP001138802">
    <property type="component" value="Unassembled WGS sequence"/>
</dbReference>
<name>A0A9X1BB79_9GAMM</name>
<sequence>MRIHHGPGYRVYFMQRELEIVILLAGGDKSTQRQDIDAALRLARQLKEANQ</sequence>